<keyword evidence="1" id="KW-0812">Transmembrane</keyword>
<accession>A0ABS7PUA2</accession>
<reference evidence="2 3" key="1">
    <citation type="submission" date="2021-08" db="EMBL/GenBank/DDBJ databases">
        <authorList>
            <person name="Tuo L."/>
        </authorList>
    </citation>
    <scope>NUCLEOTIDE SEQUENCE [LARGE SCALE GENOMIC DNA]</scope>
    <source>
        <strain evidence="2 3">JCM 31229</strain>
    </source>
</reference>
<organism evidence="2 3">
    <name type="scientific">Sphingomonas colocasiae</name>
    <dbReference type="NCBI Taxonomy" id="1848973"/>
    <lineage>
        <taxon>Bacteria</taxon>
        <taxon>Pseudomonadati</taxon>
        <taxon>Pseudomonadota</taxon>
        <taxon>Alphaproteobacteria</taxon>
        <taxon>Sphingomonadales</taxon>
        <taxon>Sphingomonadaceae</taxon>
        <taxon>Sphingomonas</taxon>
    </lineage>
</organism>
<dbReference type="Gene3D" id="3.40.50.1000">
    <property type="entry name" value="HAD superfamily/HAD-like"/>
    <property type="match status" value="1"/>
</dbReference>
<name>A0ABS7PUA2_9SPHN</name>
<dbReference type="InterPro" id="IPR023214">
    <property type="entry name" value="HAD_sf"/>
</dbReference>
<dbReference type="InterPro" id="IPR036412">
    <property type="entry name" value="HAD-like_sf"/>
</dbReference>
<dbReference type="SUPFAM" id="SSF56784">
    <property type="entry name" value="HAD-like"/>
    <property type="match status" value="1"/>
</dbReference>
<dbReference type="Proteomes" id="UP000706039">
    <property type="component" value="Unassembled WGS sequence"/>
</dbReference>
<keyword evidence="1" id="KW-1133">Transmembrane helix</keyword>
<dbReference type="Gene3D" id="1.20.1440.100">
    <property type="entry name" value="SG protein - dephosphorylation function"/>
    <property type="match status" value="1"/>
</dbReference>
<evidence type="ECO:0000256" key="1">
    <source>
        <dbReference type="SAM" id="Phobius"/>
    </source>
</evidence>
<gene>
    <name evidence="2" type="ORF">K7G82_21705</name>
</gene>
<evidence type="ECO:0000313" key="2">
    <source>
        <dbReference type="EMBL" id="MBY8824935.1"/>
    </source>
</evidence>
<proteinExistence type="predicted"/>
<protein>
    <submittedName>
        <fullName evidence="2">HAD-IB family phosphatase</fullName>
    </submittedName>
</protein>
<evidence type="ECO:0000313" key="3">
    <source>
        <dbReference type="Proteomes" id="UP000706039"/>
    </source>
</evidence>
<dbReference type="EMBL" id="JAINVV010000011">
    <property type="protein sequence ID" value="MBY8824935.1"/>
    <property type="molecule type" value="Genomic_DNA"/>
</dbReference>
<comment type="caution">
    <text evidence="2">The sequence shown here is derived from an EMBL/GenBank/DDBJ whole genome shotgun (WGS) entry which is preliminary data.</text>
</comment>
<sequence>MDRTLTRLPTYSAFLLFAARRARPWRLGLIPLIAPWAVAYAFGLISRKRMKEVMHGHMLGHGLPRATAERLAGLFADRIFASGLYDEGGARIRADHEAGRRVILATAAPSLYIDRLAAHLSVDDVVATGGTWLDDRLTSRIAGENCYGAAKQRMIADHLARRGITRGDAHIRFYSDHASDLPSFEWADEPVAVNPSPKLRRIAAERGWPILDWAAGGDTGANRAITTGRR</sequence>
<dbReference type="Pfam" id="PF12710">
    <property type="entry name" value="HAD"/>
    <property type="match status" value="1"/>
</dbReference>
<keyword evidence="3" id="KW-1185">Reference proteome</keyword>
<keyword evidence="1" id="KW-0472">Membrane</keyword>
<dbReference type="NCBIfam" id="TIGR01488">
    <property type="entry name" value="HAD-SF-IB"/>
    <property type="match status" value="1"/>
</dbReference>
<feature type="transmembrane region" description="Helical" evidence="1">
    <location>
        <begin position="25"/>
        <end position="45"/>
    </location>
</feature>